<comment type="caution">
    <text evidence="6">The sequence shown here is derived from an EMBL/GenBank/DDBJ whole genome shotgun (WGS) entry which is preliminary data.</text>
</comment>
<dbReference type="EMBL" id="PDHS01000253">
    <property type="protein sequence ID" value="MQM31026.1"/>
    <property type="molecule type" value="Genomic_DNA"/>
</dbReference>
<dbReference type="Pfam" id="PF00355">
    <property type="entry name" value="Rieske"/>
    <property type="match status" value="1"/>
</dbReference>
<evidence type="ECO:0000256" key="3">
    <source>
        <dbReference type="ARBA" id="ARBA00023004"/>
    </source>
</evidence>
<dbReference type="Proteomes" id="UP000342300">
    <property type="component" value="Unassembled WGS sequence"/>
</dbReference>
<reference evidence="6 7" key="1">
    <citation type="submission" date="2017-09" db="EMBL/GenBank/DDBJ databases">
        <title>Metagenomic Analysis Reveals Denitrifying Candidatus Accumulibacter and Flanking Population as a Source of N2O.</title>
        <authorList>
            <person name="Gao H."/>
            <person name="Mao Y."/>
            <person name="Zhao X."/>
            <person name="Liu W.-T."/>
            <person name="Zhang T."/>
            <person name="Wells G."/>
        </authorList>
    </citation>
    <scope>NUCLEOTIDE SEQUENCE [LARGE SCALE GENOMIC DNA]</scope>
    <source>
        <strain evidence="6">CANDO_2_IC</strain>
    </source>
</reference>
<sequence length="106" mass="11392">MSDWIDVALQNEFSPGDRRSLDIDGSPVAVFNLGGVYYAIEDVCTHDGGALTGGAVEGEQIVCPRHGARFSIRTGAVLAPPAYEPVATFPVRIESGMVQVRDARWD</sequence>
<dbReference type="CDD" id="cd03528">
    <property type="entry name" value="Rieske_RO_ferredoxin"/>
    <property type="match status" value="1"/>
</dbReference>
<gene>
    <name evidence="6" type="ORF">CRU78_11085</name>
</gene>
<organism evidence="6 7">
    <name type="scientific">Candidatus Accumulibacter phosphatis</name>
    <dbReference type="NCBI Taxonomy" id="327160"/>
    <lineage>
        <taxon>Bacteria</taxon>
        <taxon>Pseudomonadati</taxon>
        <taxon>Pseudomonadota</taxon>
        <taxon>Betaproteobacteria</taxon>
        <taxon>Candidatus Accumulibacter</taxon>
    </lineage>
</organism>
<keyword evidence="3" id="KW-0408">Iron</keyword>
<dbReference type="Gene3D" id="2.102.10.10">
    <property type="entry name" value="Rieske [2Fe-2S] iron-sulphur domain"/>
    <property type="match status" value="1"/>
</dbReference>
<evidence type="ECO:0000256" key="4">
    <source>
        <dbReference type="ARBA" id="ARBA00023014"/>
    </source>
</evidence>
<keyword evidence="2" id="KW-0479">Metal-binding</keyword>
<evidence type="ECO:0000313" key="6">
    <source>
        <dbReference type="EMBL" id="MQM31026.1"/>
    </source>
</evidence>
<protein>
    <submittedName>
        <fullName evidence="6">Ferredoxin</fullName>
    </submittedName>
</protein>
<evidence type="ECO:0000256" key="1">
    <source>
        <dbReference type="ARBA" id="ARBA00022714"/>
    </source>
</evidence>
<evidence type="ECO:0000256" key="2">
    <source>
        <dbReference type="ARBA" id="ARBA00022723"/>
    </source>
</evidence>
<dbReference type="SUPFAM" id="SSF50022">
    <property type="entry name" value="ISP domain"/>
    <property type="match status" value="1"/>
</dbReference>
<keyword evidence="1" id="KW-0001">2Fe-2S</keyword>
<dbReference type="GO" id="GO:0046872">
    <property type="term" value="F:metal ion binding"/>
    <property type="evidence" value="ECO:0007669"/>
    <property type="project" value="UniProtKB-KW"/>
</dbReference>
<feature type="domain" description="Rieske" evidence="5">
    <location>
        <begin position="5"/>
        <end position="100"/>
    </location>
</feature>
<evidence type="ECO:0000313" key="7">
    <source>
        <dbReference type="Proteomes" id="UP000342300"/>
    </source>
</evidence>
<dbReference type="InterPro" id="IPR017941">
    <property type="entry name" value="Rieske_2Fe-2S"/>
</dbReference>
<dbReference type="PROSITE" id="PS51296">
    <property type="entry name" value="RIESKE"/>
    <property type="match status" value="1"/>
</dbReference>
<dbReference type="PANTHER" id="PTHR21496:SF23">
    <property type="entry name" value="3-PHENYLPROPIONATE_CINNAMIC ACID DIOXYGENASE FERREDOXIN SUBUNIT"/>
    <property type="match status" value="1"/>
</dbReference>
<proteinExistence type="predicted"/>
<dbReference type="InterPro" id="IPR036922">
    <property type="entry name" value="Rieske_2Fe-2S_sf"/>
</dbReference>
<dbReference type="GO" id="GO:0051537">
    <property type="term" value="F:2 iron, 2 sulfur cluster binding"/>
    <property type="evidence" value="ECO:0007669"/>
    <property type="project" value="UniProtKB-KW"/>
</dbReference>
<keyword evidence="4" id="KW-0411">Iron-sulfur</keyword>
<accession>A0A6A7RVT3</accession>
<dbReference type="AlphaFoldDB" id="A0A6A7RVT3"/>
<dbReference type="PANTHER" id="PTHR21496">
    <property type="entry name" value="FERREDOXIN-RELATED"/>
    <property type="match status" value="1"/>
</dbReference>
<name>A0A6A7RVT3_9PROT</name>
<evidence type="ECO:0000259" key="5">
    <source>
        <dbReference type="PROSITE" id="PS51296"/>
    </source>
</evidence>